<sequence>MDFFAGVANTTAAIIQSRCGTLNSNDDLTIAQTVDVVLSFTQSVFGKVHIEQILVDSALTLGTSSLAGTFEDNVPRGRFLHVDNLSRRNSVSEAFLAKGQIGQFDLQGLIKFDNIILITI</sequence>
<evidence type="ECO:0000313" key="2">
    <source>
        <dbReference type="Proteomes" id="UP000789570"/>
    </source>
</evidence>
<organism evidence="1 2">
    <name type="scientific">Funneliformis caledonium</name>
    <dbReference type="NCBI Taxonomy" id="1117310"/>
    <lineage>
        <taxon>Eukaryota</taxon>
        <taxon>Fungi</taxon>
        <taxon>Fungi incertae sedis</taxon>
        <taxon>Mucoromycota</taxon>
        <taxon>Glomeromycotina</taxon>
        <taxon>Glomeromycetes</taxon>
        <taxon>Glomerales</taxon>
        <taxon>Glomeraceae</taxon>
        <taxon>Funneliformis</taxon>
    </lineage>
</organism>
<dbReference type="AlphaFoldDB" id="A0A9N9CP60"/>
<keyword evidence="2" id="KW-1185">Reference proteome</keyword>
<gene>
    <name evidence="1" type="ORF">FCALED_LOCUS8825</name>
</gene>
<reference evidence="1" key="1">
    <citation type="submission" date="2021-06" db="EMBL/GenBank/DDBJ databases">
        <authorList>
            <person name="Kallberg Y."/>
            <person name="Tangrot J."/>
            <person name="Rosling A."/>
        </authorList>
    </citation>
    <scope>NUCLEOTIDE SEQUENCE</scope>
    <source>
        <strain evidence="1">UK204</strain>
    </source>
</reference>
<protein>
    <submittedName>
        <fullName evidence="1">1399_t:CDS:1</fullName>
    </submittedName>
</protein>
<proteinExistence type="predicted"/>
<evidence type="ECO:0000313" key="1">
    <source>
        <dbReference type="EMBL" id="CAG8606008.1"/>
    </source>
</evidence>
<comment type="caution">
    <text evidence="1">The sequence shown here is derived from an EMBL/GenBank/DDBJ whole genome shotgun (WGS) entry which is preliminary data.</text>
</comment>
<dbReference type="Proteomes" id="UP000789570">
    <property type="component" value="Unassembled WGS sequence"/>
</dbReference>
<accession>A0A9N9CP60</accession>
<name>A0A9N9CP60_9GLOM</name>
<dbReference type="EMBL" id="CAJVPQ010002710">
    <property type="protein sequence ID" value="CAG8606008.1"/>
    <property type="molecule type" value="Genomic_DNA"/>
</dbReference>